<dbReference type="InterPro" id="IPR005181">
    <property type="entry name" value="SASA"/>
</dbReference>
<dbReference type="SUPFAM" id="SSF52266">
    <property type="entry name" value="SGNH hydrolase"/>
    <property type="match status" value="1"/>
</dbReference>
<feature type="domain" description="Sialate O-acetylesterase" evidence="2">
    <location>
        <begin position="4"/>
        <end position="233"/>
    </location>
</feature>
<reference evidence="3 4" key="1">
    <citation type="journal article" date="2017" name="Nature">
        <title>The Apostasia genome and the evolution of orchids.</title>
        <authorList>
            <person name="Zhang G.Q."/>
            <person name="Liu K.W."/>
            <person name="Li Z."/>
            <person name="Lohaus R."/>
            <person name="Hsiao Y.Y."/>
            <person name="Niu S.C."/>
            <person name="Wang J.Y."/>
            <person name="Lin Y.C."/>
            <person name="Xu Q."/>
            <person name="Chen L.J."/>
            <person name="Yoshida K."/>
            <person name="Fujiwara S."/>
            <person name="Wang Z.W."/>
            <person name="Zhang Y.Q."/>
            <person name="Mitsuda N."/>
            <person name="Wang M."/>
            <person name="Liu G.H."/>
            <person name="Pecoraro L."/>
            <person name="Huang H.X."/>
            <person name="Xiao X.J."/>
            <person name="Lin M."/>
            <person name="Wu X.Y."/>
            <person name="Wu W.L."/>
            <person name="Chen Y.Y."/>
            <person name="Chang S.B."/>
            <person name="Sakamoto S."/>
            <person name="Ohme-Takagi M."/>
            <person name="Yagi M."/>
            <person name="Zeng S.J."/>
            <person name="Shen C.Y."/>
            <person name="Yeh C.M."/>
            <person name="Luo Y.B."/>
            <person name="Tsai W.C."/>
            <person name="Van de Peer Y."/>
            <person name="Liu Z.J."/>
        </authorList>
    </citation>
    <scope>NUCLEOTIDE SEQUENCE [LARGE SCALE GENOMIC DNA]</scope>
    <source>
        <strain evidence="4">cv. Shenzhen</strain>
        <tissue evidence="3">Stem</tissue>
    </source>
</reference>
<gene>
    <name evidence="3" type="ORF">AXF42_Ash002847</name>
</gene>
<sequence length="247" mass="26553">MAKGNIFILSGQSNMSGRGGVKNRQWDGVLPEACRPNPSILRLSGAGAWEPAREPLHFDIDVSKTCGIGPGMPFANFLRPQIPQDSDIGLVPCAEGGTAIIEWERGSRLYSQMVRRAKEAVSSSAAAEIKAVIWFQGESDTLSDEDAGAYRGRMEKLIGDLRSDLGLPSLPFIQVAIASGDEGRVETVREAQLGFDLDGVACVDAKGLPLNEDGLHLSTAAQVALGRLLAETYEKRFLPAIIQGRFD</sequence>
<keyword evidence="1" id="KW-0378">Hydrolase</keyword>
<dbReference type="OrthoDB" id="42638at2759"/>
<dbReference type="Pfam" id="PF03629">
    <property type="entry name" value="SASA"/>
    <property type="match status" value="1"/>
</dbReference>
<dbReference type="InterPro" id="IPR052940">
    <property type="entry name" value="Carb_Esterase_6"/>
</dbReference>
<dbReference type="GO" id="GO:0016787">
    <property type="term" value="F:hydrolase activity"/>
    <property type="evidence" value="ECO:0007669"/>
    <property type="project" value="UniProtKB-KW"/>
</dbReference>
<dbReference type="PANTHER" id="PTHR31988">
    <property type="entry name" value="ESTERASE, PUTATIVE (DUF303)-RELATED"/>
    <property type="match status" value="1"/>
</dbReference>
<evidence type="ECO:0000313" key="4">
    <source>
        <dbReference type="Proteomes" id="UP000236161"/>
    </source>
</evidence>
<protein>
    <submittedName>
        <fullName evidence="3">Putative carbohydrate esterase</fullName>
    </submittedName>
</protein>
<dbReference type="EMBL" id="KZ452013">
    <property type="protein sequence ID" value="PKA51482.1"/>
    <property type="molecule type" value="Genomic_DNA"/>
</dbReference>
<evidence type="ECO:0000313" key="3">
    <source>
        <dbReference type="EMBL" id="PKA51482.1"/>
    </source>
</evidence>
<dbReference type="PANTHER" id="PTHR31988:SF19">
    <property type="entry name" value="9-O-ACETYL-N-ACETYLNEURAMINIC ACID DEACETYLASE-RELATED"/>
    <property type="match status" value="1"/>
</dbReference>
<dbReference type="Gene3D" id="3.40.50.1110">
    <property type="entry name" value="SGNH hydrolase"/>
    <property type="match status" value="1"/>
</dbReference>
<dbReference type="Proteomes" id="UP000236161">
    <property type="component" value="Unassembled WGS sequence"/>
</dbReference>
<evidence type="ECO:0000256" key="1">
    <source>
        <dbReference type="ARBA" id="ARBA00022801"/>
    </source>
</evidence>
<proteinExistence type="predicted"/>
<name>A0A2I0A7G0_9ASPA</name>
<keyword evidence="4" id="KW-1185">Reference proteome</keyword>
<dbReference type="InterPro" id="IPR036514">
    <property type="entry name" value="SGNH_hydro_sf"/>
</dbReference>
<accession>A0A2I0A7G0</accession>
<evidence type="ECO:0000259" key="2">
    <source>
        <dbReference type="Pfam" id="PF03629"/>
    </source>
</evidence>
<organism evidence="3 4">
    <name type="scientific">Apostasia shenzhenica</name>
    <dbReference type="NCBI Taxonomy" id="1088818"/>
    <lineage>
        <taxon>Eukaryota</taxon>
        <taxon>Viridiplantae</taxon>
        <taxon>Streptophyta</taxon>
        <taxon>Embryophyta</taxon>
        <taxon>Tracheophyta</taxon>
        <taxon>Spermatophyta</taxon>
        <taxon>Magnoliopsida</taxon>
        <taxon>Liliopsida</taxon>
        <taxon>Asparagales</taxon>
        <taxon>Orchidaceae</taxon>
        <taxon>Apostasioideae</taxon>
        <taxon>Apostasia</taxon>
    </lineage>
</organism>
<dbReference type="AlphaFoldDB" id="A0A2I0A7G0"/>